<evidence type="ECO:0000313" key="3">
    <source>
        <dbReference type="Proteomes" id="UP000053820"/>
    </source>
</evidence>
<dbReference type="EMBL" id="KN839875">
    <property type="protein sequence ID" value="KIJ60195.1"/>
    <property type="molecule type" value="Genomic_DNA"/>
</dbReference>
<reference evidence="2 3" key="1">
    <citation type="submission" date="2014-04" db="EMBL/GenBank/DDBJ databases">
        <title>Evolutionary Origins and Diversification of the Mycorrhizal Mutualists.</title>
        <authorList>
            <consortium name="DOE Joint Genome Institute"/>
            <consortium name="Mycorrhizal Genomics Consortium"/>
            <person name="Kohler A."/>
            <person name="Kuo A."/>
            <person name="Nagy L.G."/>
            <person name="Floudas D."/>
            <person name="Copeland A."/>
            <person name="Barry K.W."/>
            <person name="Cichocki N."/>
            <person name="Veneault-Fourrey C."/>
            <person name="LaButti K."/>
            <person name="Lindquist E.A."/>
            <person name="Lipzen A."/>
            <person name="Lundell T."/>
            <person name="Morin E."/>
            <person name="Murat C."/>
            <person name="Riley R."/>
            <person name="Ohm R."/>
            <person name="Sun H."/>
            <person name="Tunlid A."/>
            <person name="Henrissat B."/>
            <person name="Grigoriev I.V."/>
            <person name="Hibbett D.S."/>
            <person name="Martin F."/>
        </authorList>
    </citation>
    <scope>NUCLEOTIDE SEQUENCE [LARGE SCALE GENOMIC DNA]</scope>
    <source>
        <strain evidence="2 3">MD-312</strain>
    </source>
</reference>
<name>A0A0C9VR33_9AGAM</name>
<dbReference type="Pfam" id="PF17216">
    <property type="entry name" value="Rrp44_CSD1"/>
    <property type="match status" value="1"/>
</dbReference>
<dbReference type="SUPFAM" id="SSF50249">
    <property type="entry name" value="Nucleic acid-binding proteins"/>
    <property type="match status" value="1"/>
</dbReference>
<dbReference type="AlphaFoldDB" id="A0A0C9VR33"/>
<dbReference type="InterPro" id="IPR033771">
    <property type="entry name" value="Rrp44_CSD1"/>
</dbReference>
<keyword evidence="3" id="KW-1185">Reference proteome</keyword>
<dbReference type="Gene3D" id="2.40.50.690">
    <property type="match status" value="1"/>
</dbReference>
<evidence type="ECO:0000259" key="1">
    <source>
        <dbReference type="Pfam" id="PF17216"/>
    </source>
</evidence>
<dbReference type="OrthoDB" id="3245700at2759"/>
<protein>
    <recommendedName>
        <fullName evidence="1">CSD1 domain-containing protein</fullName>
    </recommendedName>
</protein>
<gene>
    <name evidence="2" type="ORF">HYDPIDRAFT_32459</name>
</gene>
<evidence type="ECO:0000313" key="2">
    <source>
        <dbReference type="EMBL" id="KIJ60195.1"/>
    </source>
</evidence>
<dbReference type="Proteomes" id="UP000053820">
    <property type="component" value="Unassembled WGS sequence"/>
</dbReference>
<proteinExistence type="predicted"/>
<organism evidence="2 3">
    <name type="scientific">Hydnomerulius pinastri MD-312</name>
    <dbReference type="NCBI Taxonomy" id="994086"/>
    <lineage>
        <taxon>Eukaryota</taxon>
        <taxon>Fungi</taxon>
        <taxon>Dikarya</taxon>
        <taxon>Basidiomycota</taxon>
        <taxon>Agaricomycotina</taxon>
        <taxon>Agaricomycetes</taxon>
        <taxon>Agaricomycetidae</taxon>
        <taxon>Boletales</taxon>
        <taxon>Boletales incertae sedis</taxon>
        <taxon>Leucogyrophana</taxon>
    </lineage>
</organism>
<accession>A0A0C9VR33</accession>
<dbReference type="HOGENOM" id="CLU_1138125_0_0_1"/>
<feature type="domain" description="CSD1" evidence="1">
    <location>
        <begin position="121"/>
        <end position="176"/>
    </location>
</feature>
<dbReference type="InterPro" id="IPR012340">
    <property type="entry name" value="NA-bd_OB-fold"/>
</dbReference>
<sequence length="244" mass="27419">MPQITIRKEPHEEVAETQRRFFNKSQHEAKVSTFKQSCATGSCEMPSTVVPSTAQSAPAQQRVSLHPLLIPISQAIHHWSLFSLRHQRLSILRSPPLMDLDLRVVFDSVQCGEGMRVKPEAAQYNILKGTALISAFMKPVLVGRNDRNQAVHGDIVFVEVFHESERKVFADDIIDQDGVSHPIPFPRSPSLAYIDWAYFPNTCSEFHLRLEAKAIWLAETKKAPAKERQPTGCVVGDLEQNGRA</sequence>